<dbReference type="EMBL" id="JAABOJ010000041">
    <property type="protein sequence ID" value="KAF3274840.1"/>
    <property type="molecule type" value="Genomic_DNA"/>
</dbReference>
<comment type="caution">
    <text evidence="1">The sequence shown here is derived from an EMBL/GenBank/DDBJ whole genome shotgun (WGS) entry which is preliminary data.</text>
</comment>
<sequence>MYICKPRSYTITGSLSIRLVVGYVIPQFETDISIDSWGSFERRSEIKRYLDPAACFLQISPGTNHISPLHPFRCLPTDQIIQFYYATVDVSAAIQGRGGVVRPDFFPMEKKTSLYPSSVFAPLPQKYYWILNLDETALRP</sequence>
<reference evidence="1 2" key="1">
    <citation type="submission" date="2020-01" db="EMBL/GenBank/DDBJ databases">
        <authorList>
            <person name="Palmer J.M."/>
        </authorList>
    </citation>
    <scope>NUCLEOTIDE SEQUENCE [LARGE SCALE GENOMIC DNA]</scope>
    <source>
        <strain evidence="1 2">TWF970</strain>
    </source>
</reference>
<gene>
    <name evidence="1" type="ORF">TWF970_007552</name>
</gene>
<evidence type="ECO:0000313" key="2">
    <source>
        <dbReference type="Proteomes" id="UP000474640"/>
    </source>
</evidence>
<name>A0A7C8RA34_ORBOL</name>
<dbReference type="AlphaFoldDB" id="A0A7C8RA34"/>
<evidence type="ECO:0000313" key="1">
    <source>
        <dbReference type="EMBL" id="KAF3274840.1"/>
    </source>
</evidence>
<dbReference type="Proteomes" id="UP000474640">
    <property type="component" value="Unassembled WGS sequence"/>
</dbReference>
<proteinExistence type="predicted"/>
<organism evidence="1 2">
    <name type="scientific">Orbilia oligospora</name>
    <name type="common">Nematode-trapping fungus</name>
    <name type="synonym">Arthrobotrys oligospora</name>
    <dbReference type="NCBI Taxonomy" id="2813651"/>
    <lineage>
        <taxon>Eukaryota</taxon>
        <taxon>Fungi</taxon>
        <taxon>Dikarya</taxon>
        <taxon>Ascomycota</taxon>
        <taxon>Pezizomycotina</taxon>
        <taxon>Orbiliomycetes</taxon>
        <taxon>Orbiliales</taxon>
        <taxon>Orbiliaceae</taxon>
        <taxon>Orbilia</taxon>
    </lineage>
</organism>
<protein>
    <submittedName>
        <fullName evidence="1">Uncharacterized protein</fullName>
    </submittedName>
</protein>
<accession>A0A7C8RA34</accession>